<sequence>MYDYVVFTCVRTTDTDYDEMMHASQYTKNPREYYQISSVERAGQRNCNYTQKRYYANNIYWHLEMTINFE</sequence>
<dbReference type="Proteomes" id="UP000789375">
    <property type="component" value="Unassembled WGS sequence"/>
</dbReference>
<dbReference type="AlphaFoldDB" id="A0A9N8VE06"/>
<comment type="caution">
    <text evidence="1">The sequence shown here is derived from an EMBL/GenBank/DDBJ whole genome shotgun (WGS) entry which is preliminary data.</text>
</comment>
<accession>A0A9N8VE06</accession>
<dbReference type="EMBL" id="CAJVPP010000183">
    <property type="protein sequence ID" value="CAG8452234.1"/>
    <property type="molecule type" value="Genomic_DNA"/>
</dbReference>
<organism evidence="1 2">
    <name type="scientific">Funneliformis mosseae</name>
    <name type="common">Endomycorrhizal fungus</name>
    <name type="synonym">Glomus mosseae</name>
    <dbReference type="NCBI Taxonomy" id="27381"/>
    <lineage>
        <taxon>Eukaryota</taxon>
        <taxon>Fungi</taxon>
        <taxon>Fungi incertae sedis</taxon>
        <taxon>Mucoromycota</taxon>
        <taxon>Glomeromycotina</taxon>
        <taxon>Glomeromycetes</taxon>
        <taxon>Glomerales</taxon>
        <taxon>Glomeraceae</taxon>
        <taxon>Funneliformis</taxon>
    </lineage>
</organism>
<protein>
    <submittedName>
        <fullName evidence="1">14937_t:CDS:1</fullName>
    </submittedName>
</protein>
<evidence type="ECO:0000313" key="2">
    <source>
        <dbReference type="Proteomes" id="UP000789375"/>
    </source>
</evidence>
<reference evidence="1" key="1">
    <citation type="submission" date="2021-06" db="EMBL/GenBank/DDBJ databases">
        <authorList>
            <person name="Kallberg Y."/>
            <person name="Tangrot J."/>
            <person name="Rosling A."/>
        </authorList>
    </citation>
    <scope>NUCLEOTIDE SEQUENCE</scope>
    <source>
        <strain evidence="1">87-6 pot B 2015</strain>
    </source>
</reference>
<name>A0A9N8VE06_FUNMO</name>
<keyword evidence="2" id="KW-1185">Reference proteome</keyword>
<proteinExistence type="predicted"/>
<evidence type="ECO:0000313" key="1">
    <source>
        <dbReference type="EMBL" id="CAG8452234.1"/>
    </source>
</evidence>
<gene>
    <name evidence="1" type="ORF">FMOSSE_LOCUS1584</name>
</gene>